<dbReference type="GO" id="GO:0033499">
    <property type="term" value="P:galactose catabolic process via UDP-galactose, Leloir pathway"/>
    <property type="evidence" value="ECO:0007669"/>
    <property type="project" value="TreeGrafter"/>
</dbReference>
<evidence type="ECO:0000256" key="3">
    <source>
        <dbReference type="ARBA" id="ARBA00006206"/>
    </source>
</evidence>
<evidence type="ECO:0000256" key="4">
    <source>
        <dbReference type="ARBA" id="ARBA00011245"/>
    </source>
</evidence>
<comment type="pathway">
    <text evidence="2 8">Carbohydrate metabolism; hexose metabolism.</text>
</comment>
<reference evidence="13 14" key="1">
    <citation type="journal article" date="2013" name="Genome Announc.">
        <title>Draft Genome Sequence of Indibacter alkaliphilus Strain LW1T, Isolated from Lonar Lake, a Haloalkaline Lake in the Buldana District of Maharashtra, India.</title>
        <authorList>
            <person name="Singh A."/>
            <person name="Kumar Jangir P."/>
            <person name="Sharma R."/>
            <person name="Singh A."/>
            <person name="Kumar Pinnaka A."/>
            <person name="Shivaji S."/>
        </authorList>
    </citation>
    <scope>NUCLEOTIDE SEQUENCE [LARGE SCALE GENOMIC DNA]</scope>
    <source>
        <strain evidence="14">CCUG 57479 / KCTC 22604 / LW1</strain>
    </source>
</reference>
<proteinExistence type="inferred from homology"/>
<evidence type="ECO:0000256" key="10">
    <source>
        <dbReference type="PIRSR" id="PIRSR005096-2"/>
    </source>
</evidence>
<protein>
    <recommendedName>
        <fullName evidence="8">Aldose 1-epimerase</fullName>
        <ecNumber evidence="8">5.1.3.3</ecNumber>
    </recommendedName>
</protein>
<evidence type="ECO:0000256" key="8">
    <source>
        <dbReference type="PIRNR" id="PIRNR005096"/>
    </source>
</evidence>
<dbReference type="NCBIfam" id="NF008277">
    <property type="entry name" value="PRK11055.1"/>
    <property type="match status" value="1"/>
</dbReference>
<dbReference type="InterPro" id="IPR047215">
    <property type="entry name" value="Galactose_mutarotase-like"/>
</dbReference>
<evidence type="ECO:0000256" key="2">
    <source>
        <dbReference type="ARBA" id="ARBA00005028"/>
    </source>
</evidence>
<feature type="active site" description="Proton acceptor" evidence="9">
    <location>
        <position position="341"/>
    </location>
</feature>
<keyword evidence="7 8" id="KW-0119">Carbohydrate metabolism</keyword>
<dbReference type="PIRSF" id="PIRSF005096">
    <property type="entry name" value="GALM"/>
    <property type="match status" value="1"/>
</dbReference>
<gene>
    <name evidence="13" type="ORF">A33Q_2825</name>
</gene>
<feature type="binding site" evidence="10">
    <location>
        <position position="276"/>
    </location>
    <ligand>
        <name>beta-D-galactose</name>
        <dbReference type="ChEBI" id="CHEBI:27667"/>
    </ligand>
</feature>
<evidence type="ECO:0000256" key="6">
    <source>
        <dbReference type="ARBA" id="ARBA00023235"/>
    </source>
</evidence>
<comment type="similarity">
    <text evidence="3 8">Belongs to the aldose epimerase family.</text>
</comment>
<dbReference type="RefSeq" id="WP_009033239.1">
    <property type="nucleotide sequence ID" value="NZ_ALWO02000037.1"/>
</dbReference>
<dbReference type="InterPro" id="IPR008183">
    <property type="entry name" value="Aldose_1/G6P_1-epimerase"/>
</dbReference>
<comment type="catalytic activity">
    <reaction evidence="8">
        <text>alpha-D-glucose = beta-D-glucose</text>
        <dbReference type="Rhea" id="RHEA:10264"/>
        <dbReference type="ChEBI" id="CHEBI:15903"/>
        <dbReference type="ChEBI" id="CHEBI:17925"/>
        <dbReference type="EC" id="5.1.3.3"/>
    </reaction>
</comment>
<dbReference type="EC" id="5.1.3.3" evidence="8"/>
<evidence type="ECO:0000256" key="11">
    <source>
        <dbReference type="PIRSR" id="PIRSR005096-3"/>
    </source>
</evidence>
<dbReference type="PANTHER" id="PTHR10091">
    <property type="entry name" value="ALDOSE-1-EPIMERASE"/>
    <property type="match status" value="1"/>
</dbReference>
<evidence type="ECO:0000256" key="12">
    <source>
        <dbReference type="SAM" id="SignalP"/>
    </source>
</evidence>
<dbReference type="UniPathway" id="UPA00242"/>
<dbReference type="CDD" id="cd09019">
    <property type="entry name" value="galactose_mutarotase_like"/>
    <property type="match status" value="1"/>
</dbReference>
<comment type="cofactor">
    <cofactor evidence="1">
        <name>Ca(2+)</name>
        <dbReference type="ChEBI" id="CHEBI:29108"/>
    </cofactor>
</comment>
<dbReference type="eggNOG" id="COG2017">
    <property type="taxonomic scope" value="Bacteria"/>
</dbReference>
<evidence type="ECO:0000256" key="5">
    <source>
        <dbReference type="ARBA" id="ARBA00022837"/>
    </source>
</evidence>
<dbReference type="InterPro" id="IPR014718">
    <property type="entry name" value="GH-type_carb-bd"/>
</dbReference>
<dbReference type="EMBL" id="ALWO02000037">
    <property type="protein sequence ID" value="EOZ95463.1"/>
    <property type="molecule type" value="Genomic_DNA"/>
</dbReference>
<feature type="chain" id="PRO_5004496159" description="Aldose 1-epimerase" evidence="12">
    <location>
        <begin position="19"/>
        <end position="376"/>
    </location>
</feature>
<name>S2E092_INDAL</name>
<dbReference type="PROSITE" id="PS51257">
    <property type="entry name" value="PROKAR_LIPOPROTEIN"/>
    <property type="match status" value="1"/>
</dbReference>
<dbReference type="OrthoDB" id="9779408at2"/>
<accession>S2E092</accession>
<dbReference type="GO" id="GO:0006006">
    <property type="term" value="P:glucose metabolic process"/>
    <property type="evidence" value="ECO:0007669"/>
    <property type="project" value="TreeGrafter"/>
</dbReference>
<feature type="signal peptide" evidence="12">
    <location>
        <begin position="1"/>
        <end position="18"/>
    </location>
</feature>
<evidence type="ECO:0000256" key="7">
    <source>
        <dbReference type="ARBA" id="ARBA00023277"/>
    </source>
</evidence>
<evidence type="ECO:0000256" key="1">
    <source>
        <dbReference type="ARBA" id="ARBA00001913"/>
    </source>
</evidence>
<keyword evidence="12" id="KW-0732">Signal</keyword>
<dbReference type="SUPFAM" id="SSF74650">
    <property type="entry name" value="Galactose mutarotase-like"/>
    <property type="match status" value="1"/>
</dbReference>
<sequence>MRSLKTLFSVFILFSVIACQSPKEESSSETITFDIEVRKINMGGQDAFAYTLKNSKGMEVELTNYGATLSKILVPDRDGNSQNVLLTYEKVEDFINDSYFFGATAGRYANRIAKGTFELDGELYQLETNNGENHLHGGKKGFNRQFWDSEVIQGLENSIGIRMRYVSEDGEAGYPGTLQTTVDFILEKDNRLKILFEAETDKPTFVNLTHHGYFNLSNMEENILNHELKLFADSYTPVGEGLIPTGEIKSVEGTAFDFRSAKKIGEDIEETGAGYDHNFVVSQVHDGELHKMAEVYHEGTGRLMLVYSTKPGVQLYTGNFLDGKQETGGVVYSKNYGFCLEPQFFPNSPNESSFPSARLDPGEKYKHEIVYEFGLR</sequence>
<organism evidence="13 14">
    <name type="scientific">Indibacter alkaliphilus (strain CCUG 57479 / KCTC 22604 / LW1)</name>
    <dbReference type="NCBI Taxonomy" id="1189612"/>
    <lineage>
        <taxon>Bacteria</taxon>
        <taxon>Pseudomonadati</taxon>
        <taxon>Bacteroidota</taxon>
        <taxon>Cytophagia</taxon>
        <taxon>Cytophagales</taxon>
        <taxon>Cyclobacteriaceae</taxon>
    </lineage>
</organism>
<feature type="active site" description="Proton donor" evidence="9">
    <location>
        <position position="211"/>
    </location>
</feature>
<evidence type="ECO:0000313" key="13">
    <source>
        <dbReference type="EMBL" id="EOZ95463.1"/>
    </source>
</evidence>
<feature type="binding site" evidence="11">
    <location>
        <begin position="211"/>
        <end position="213"/>
    </location>
    <ligand>
        <name>beta-D-galactose</name>
        <dbReference type="ChEBI" id="CHEBI:27667"/>
    </ligand>
</feature>
<dbReference type="GO" id="GO:0030246">
    <property type="term" value="F:carbohydrate binding"/>
    <property type="evidence" value="ECO:0007669"/>
    <property type="project" value="InterPro"/>
</dbReference>
<dbReference type="Proteomes" id="UP000006073">
    <property type="component" value="Unassembled WGS sequence"/>
</dbReference>
<dbReference type="Gene3D" id="2.70.98.10">
    <property type="match status" value="1"/>
</dbReference>
<comment type="caution">
    <text evidence="13">The sequence shown here is derived from an EMBL/GenBank/DDBJ whole genome shotgun (WGS) entry which is preliminary data.</text>
</comment>
<dbReference type="InterPro" id="IPR011013">
    <property type="entry name" value="Gal_mutarotase_sf_dom"/>
</dbReference>
<dbReference type="AlphaFoldDB" id="S2E092"/>
<dbReference type="Pfam" id="PF01263">
    <property type="entry name" value="Aldose_epim"/>
    <property type="match status" value="1"/>
</dbReference>
<evidence type="ECO:0000256" key="9">
    <source>
        <dbReference type="PIRSR" id="PIRSR005096-1"/>
    </source>
</evidence>
<evidence type="ECO:0000313" key="14">
    <source>
        <dbReference type="Proteomes" id="UP000006073"/>
    </source>
</evidence>
<comment type="subunit">
    <text evidence="4">Monomer.</text>
</comment>
<keyword evidence="14" id="KW-1185">Reference proteome</keyword>
<feature type="binding site" evidence="11">
    <location>
        <begin position="110"/>
        <end position="111"/>
    </location>
    <ligand>
        <name>beta-D-galactose</name>
        <dbReference type="ChEBI" id="CHEBI:27667"/>
    </ligand>
</feature>
<keyword evidence="6 8" id="KW-0413">Isomerase</keyword>
<dbReference type="InterPro" id="IPR015443">
    <property type="entry name" value="Aldose_1-epimerase"/>
</dbReference>
<dbReference type="STRING" id="1189612.A33Q_2825"/>
<dbReference type="PANTHER" id="PTHR10091:SF0">
    <property type="entry name" value="GALACTOSE MUTAROTASE"/>
    <property type="match status" value="1"/>
</dbReference>
<keyword evidence="5" id="KW-0106">Calcium</keyword>
<dbReference type="GO" id="GO:0004034">
    <property type="term" value="F:aldose 1-epimerase activity"/>
    <property type="evidence" value="ECO:0007669"/>
    <property type="project" value="UniProtKB-EC"/>
</dbReference>